<dbReference type="KEGG" id="hazt:108683236"/>
<evidence type="ECO:0000256" key="1">
    <source>
        <dbReference type="ARBA" id="ARBA00001947"/>
    </source>
</evidence>
<reference evidence="5" key="1">
    <citation type="submission" date="2025-08" db="UniProtKB">
        <authorList>
            <consortium name="RefSeq"/>
        </authorList>
    </citation>
    <scope>IDENTIFICATION</scope>
    <source>
        <tissue evidence="5">Whole organism</tissue>
    </source>
</reference>
<evidence type="ECO:0000259" key="3">
    <source>
        <dbReference type="PROSITE" id="PS51864"/>
    </source>
</evidence>
<keyword evidence="4" id="KW-1185">Reference proteome</keyword>
<dbReference type="SUPFAM" id="SSF55486">
    <property type="entry name" value="Metalloproteases ('zincins'), catalytic domain"/>
    <property type="match status" value="1"/>
</dbReference>
<dbReference type="GO" id="GO:0004222">
    <property type="term" value="F:metalloendopeptidase activity"/>
    <property type="evidence" value="ECO:0007669"/>
    <property type="project" value="InterPro"/>
</dbReference>
<evidence type="ECO:0000256" key="2">
    <source>
        <dbReference type="PROSITE-ProRule" id="PRU01211"/>
    </source>
</evidence>
<dbReference type="RefSeq" id="XP_018028021.1">
    <property type="nucleotide sequence ID" value="XM_018172532.1"/>
</dbReference>
<dbReference type="InterPro" id="IPR001506">
    <property type="entry name" value="Peptidase_M12A"/>
</dbReference>
<dbReference type="Pfam" id="PF01400">
    <property type="entry name" value="Astacin"/>
    <property type="match status" value="1"/>
</dbReference>
<dbReference type="Proteomes" id="UP000694843">
    <property type="component" value="Unplaced"/>
</dbReference>
<proteinExistence type="predicted"/>
<accession>A0A8B7PRB6</accession>
<organism evidence="4 5">
    <name type="scientific">Hyalella azteca</name>
    <name type="common">Amphipod</name>
    <dbReference type="NCBI Taxonomy" id="294128"/>
    <lineage>
        <taxon>Eukaryota</taxon>
        <taxon>Metazoa</taxon>
        <taxon>Ecdysozoa</taxon>
        <taxon>Arthropoda</taxon>
        <taxon>Crustacea</taxon>
        <taxon>Multicrustacea</taxon>
        <taxon>Malacostraca</taxon>
        <taxon>Eumalacostraca</taxon>
        <taxon>Peracarida</taxon>
        <taxon>Amphipoda</taxon>
        <taxon>Senticaudata</taxon>
        <taxon>Talitrida</taxon>
        <taxon>Talitroidea</taxon>
        <taxon>Hyalellidae</taxon>
        <taxon>Hyalella</taxon>
    </lineage>
</organism>
<dbReference type="GO" id="GO:0006508">
    <property type="term" value="P:proteolysis"/>
    <property type="evidence" value="ECO:0007669"/>
    <property type="project" value="InterPro"/>
</dbReference>
<comment type="caution">
    <text evidence="2">Lacks conserved residue(s) required for the propagation of feature annotation.</text>
</comment>
<gene>
    <name evidence="5" type="primary">LOC108683236</name>
</gene>
<dbReference type="AlphaFoldDB" id="A0A8B7PRB6"/>
<name>A0A8B7PRB6_HYAAZ</name>
<dbReference type="GeneID" id="108683236"/>
<evidence type="ECO:0000313" key="5">
    <source>
        <dbReference type="RefSeq" id="XP_018028021.1"/>
    </source>
</evidence>
<dbReference type="Gene3D" id="3.40.390.10">
    <property type="entry name" value="Collagenase (Catalytic Domain)"/>
    <property type="match status" value="1"/>
</dbReference>
<protein>
    <submittedName>
        <fullName evidence="5">Uncharacterized protein LOC108683236</fullName>
    </submittedName>
</protein>
<dbReference type="InterPro" id="IPR024079">
    <property type="entry name" value="MetalloPept_cat_dom_sf"/>
</dbReference>
<evidence type="ECO:0000313" key="4">
    <source>
        <dbReference type="Proteomes" id="UP000694843"/>
    </source>
</evidence>
<sequence>MCRFMRCTSPIPVTNYEDDDNGPVYIVRDGKRYSARQMARSADFRNLISYERIWQSSSDGSVVIPYKFTAWEGVEPNRPNFTKAMEEYEAGTCIVFREMDEGEKPSSYMELINDKSCSANVGRVTDGPTWVSERDSCGVYNFP</sequence>
<feature type="domain" description="Peptidase M12A" evidence="3">
    <location>
        <begin position="46"/>
        <end position="143"/>
    </location>
</feature>
<dbReference type="PROSITE" id="PS51864">
    <property type="entry name" value="ASTACIN"/>
    <property type="match status" value="1"/>
</dbReference>
<comment type="cofactor">
    <cofactor evidence="1">
        <name>Zn(2+)</name>
        <dbReference type="ChEBI" id="CHEBI:29105"/>
    </cofactor>
</comment>